<dbReference type="AlphaFoldDB" id="A0A804JH31"/>
<evidence type="ECO:0000313" key="3">
    <source>
        <dbReference type="Proteomes" id="UP000012960"/>
    </source>
</evidence>
<dbReference type="Proteomes" id="UP000012960">
    <property type="component" value="Unplaced"/>
</dbReference>
<dbReference type="OMA" id="MCASEFR"/>
<dbReference type="Gramene" id="Ma06_t16820.1">
    <property type="protein sequence ID" value="Ma06_p16820.1"/>
    <property type="gene ID" value="Ma06_g16820"/>
</dbReference>
<sequence length="127" mass="14693">MKLWVVCWKLYDCVHYDLKEIAFASSLPDPSHIKLYYNRSFKEDLAVAARGGMETLRPAVQRVYMMCASEFRDTLKSFMLGYQEGIKQIMEGKEGDKSLSRGQSKEICIISFLQRKIFSCSRTHGIH</sequence>
<protein>
    <submittedName>
        <fullName evidence="1">(wild Malaysian banana) hypothetical protein</fullName>
    </submittedName>
</protein>
<dbReference type="PANTHER" id="PTHR36064">
    <property type="entry name" value="EMBRYO DEFECTIVE 2735"/>
    <property type="match status" value="1"/>
</dbReference>
<evidence type="ECO:0000313" key="1">
    <source>
        <dbReference type="EMBL" id="CAG1846484.1"/>
    </source>
</evidence>
<dbReference type="EMBL" id="HG996471">
    <property type="protein sequence ID" value="CAG1846484.1"/>
    <property type="molecule type" value="Genomic_DNA"/>
</dbReference>
<organism evidence="2 3">
    <name type="scientific">Musa acuminata subsp. malaccensis</name>
    <name type="common">Wild banana</name>
    <name type="synonym">Musa malaccensis</name>
    <dbReference type="NCBI Taxonomy" id="214687"/>
    <lineage>
        <taxon>Eukaryota</taxon>
        <taxon>Viridiplantae</taxon>
        <taxon>Streptophyta</taxon>
        <taxon>Embryophyta</taxon>
        <taxon>Tracheophyta</taxon>
        <taxon>Spermatophyta</taxon>
        <taxon>Magnoliopsida</taxon>
        <taxon>Liliopsida</taxon>
        <taxon>Zingiberales</taxon>
        <taxon>Musaceae</taxon>
        <taxon>Musa</taxon>
    </lineage>
</organism>
<proteinExistence type="predicted"/>
<keyword evidence="3" id="KW-1185">Reference proteome</keyword>
<accession>A0A804JH31</accession>
<dbReference type="EnsemblPlants" id="Ma06_t16820.1">
    <property type="protein sequence ID" value="Ma06_p16820.1"/>
    <property type="gene ID" value="Ma06_g16820"/>
</dbReference>
<name>A0A804JH31_MUSAM</name>
<dbReference type="InParanoid" id="A0A804JH31"/>
<reference evidence="1" key="1">
    <citation type="submission" date="2021-03" db="EMBL/GenBank/DDBJ databases">
        <authorList>
            <consortium name="Genoscope - CEA"/>
            <person name="William W."/>
        </authorList>
    </citation>
    <scope>NUCLEOTIDE SEQUENCE</scope>
    <source>
        <strain evidence="1">Doubled-haploid Pahang</strain>
    </source>
</reference>
<gene>
    <name evidence="1" type="ORF">GSMUA_162790.1</name>
</gene>
<evidence type="ECO:0000313" key="2">
    <source>
        <dbReference type="EnsemblPlants" id="Ma06_p16820.1"/>
    </source>
</evidence>
<reference evidence="2" key="2">
    <citation type="submission" date="2021-05" db="UniProtKB">
        <authorList>
            <consortium name="EnsemblPlants"/>
        </authorList>
    </citation>
    <scope>IDENTIFICATION</scope>
    <source>
        <strain evidence="2">subsp. malaccensis</strain>
    </source>
</reference>